<dbReference type="GO" id="GO:0008270">
    <property type="term" value="F:zinc ion binding"/>
    <property type="evidence" value="ECO:0007669"/>
    <property type="project" value="UniProtKB-KW"/>
</dbReference>
<reference evidence="15" key="1">
    <citation type="submission" date="2015-04" db="UniProtKB">
        <authorList>
            <consortium name="EnsemblPlants"/>
        </authorList>
    </citation>
    <scope>IDENTIFICATION</scope>
</reference>
<evidence type="ECO:0000256" key="6">
    <source>
        <dbReference type="ARBA" id="ARBA00022771"/>
    </source>
</evidence>
<dbReference type="GO" id="GO:0000785">
    <property type="term" value="C:chromatin"/>
    <property type="evidence" value="ECO:0007669"/>
    <property type="project" value="TreeGrafter"/>
</dbReference>
<feature type="compositionally biased region" description="Basic and acidic residues" evidence="12">
    <location>
        <begin position="916"/>
        <end position="935"/>
    </location>
</feature>
<feature type="region of interest" description="Disordered" evidence="12">
    <location>
        <begin position="183"/>
        <end position="207"/>
    </location>
</feature>
<dbReference type="GO" id="GO:0016925">
    <property type="term" value="P:protein sumoylation"/>
    <property type="evidence" value="ECO:0007669"/>
    <property type="project" value="UniProtKB-UniPathway"/>
</dbReference>
<keyword evidence="4" id="KW-0808">Transferase</keyword>
<dbReference type="InterPro" id="IPR013083">
    <property type="entry name" value="Znf_RING/FYVE/PHD"/>
</dbReference>
<evidence type="ECO:0000256" key="5">
    <source>
        <dbReference type="ARBA" id="ARBA00022723"/>
    </source>
</evidence>
<sequence length="935" mass="101676">MVDGLMFGGKKLGWLSRPLAGSASGSGSGSCRSRSPKRGNPPHALALPPPRRAVPPDAAARLVVVSSGSQKPCAWASVLASRDEPGFAGKEDAMALDPADDPLLADCKYKLNHFRIKELKDVLHQLGLPKQGRKQELVDKIIAVLSDQQEQDSRLNGLPNKKMVGKETVAKIVDDTFAKMNGSTNAVPASRNQTDSGHIVKPKRKSDDSAQLDVKVRCPCGYSMANDSMIKCEGPQCNTQQHVGCVIISEKPADSVPPELPPHFYCDMCRISRADPFWVTVNHPVLPVSITPSKVASDGSYAVQYFEKTFPLSRANWEMLQKDEYDLQVWCILFNDSVPFRMQWPLHSDIQINGIPIRVVNRQPTQQLGVNGRDDGPVLTAYVREGSNKIVLSRSDSRTFCLGVRIAKRRSVEQVLSLVPKEQDGESFDNALARVRRCVGGGTEADNADSDSDIEVVADSVSVNLRCPMTGSRIKIAGRFKPCVHMGCFDLEAFVELNQRSRKWQCPICLKNYSLDNIIIDPYFNRITALVQSCGDDVSEIDVRPDGSWRVKGGAELKGLAQWHLPDGTLFMPSDTRSKPNIRIVKQEIKEEPLSEETGGRLKLGIRRNNNGQWEINKRLDSNNGQNGCIEDENCVVSASNTDDENGKNGIYNPEPLTGNIYDLDSSPMDAHFPPAPTEQDVIVLSDSDDDNVMVLSPGDVNFSSAHDNGNAFPPNPPEASGICGEQPRGAGPDVTSFLDGFDDLELPFWESSSSQDAAGTQVTDNQCEMQNFIDNHQSLHEPILGVNLGGTAASNTLECEHDGALQACQSSDQDGDQNRTCHDGHSGDLTSLSIIGTQDSLTNAKNASQKRTNCEDGTAGLDGSVVRSANGLRGEMPPLGQEQDRARVTPPGDVYLTSGPTAHTFVSRVTCSSCKGEDRRRGSEENGKGAARSD</sequence>
<name>A0A0E0D5W6_9ORYZ</name>
<evidence type="ECO:0000256" key="2">
    <source>
        <dbReference type="ARBA" id="ARBA00004718"/>
    </source>
</evidence>
<evidence type="ECO:0000256" key="12">
    <source>
        <dbReference type="SAM" id="MobiDB-lite"/>
    </source>
</evidence>
<keyword evidence="8" id="KW-0862">Zinc</keyword>
<evidence type="ECO:0000256" key="10">
    <source>
        <dbReference type="ARBA" id="ARBA00059134"/>
    </source>
</evidence>
<dbReference type="UniPathway" id="UPA00886"/>
<dbReference type="PANTHER" id="PTHR10782">
    <property type="entry name" value="ZINC FINGER MIZ DOMAIN-CONTAINING PROTEIN"/>
    <property type="match status" value="1"/>
</dbReference>
<feature type="region of interest" description="Disordered" evidence="12">
    <location>
        <begin position="705"/>
        <end position="738"/>
    </location>
</feature>
<evidence type="ECO:0000256" key="1">
    <source>
        <dbReference type="ARBA" id="ARBA00004123"/>
    </source>
</evidence>
<dbReference type="SMART" id="SM00513">
    <property type="entry name" value="SAP"/>
    <property type="match status" value="1"/>
</dbReference>
<accession>A0A0E0D5W6</accession>
<evidence type="ECO:0000256" key="7">
    <source>
        <dbReference type="ARBA" id="ARBA00022786"/>
    </source>
</evidence>
<keyword evidence="9" id="KW-0539">Nucleus</keyword>
<evidence type="ECO:0000313" key="15">
    <source>
        <dbReference type="EnsemblPlants" id="OMERI03G29160.1"/>
    </source>
</evidence>
<dbReference type="HOGENOM" id="CLU_015870_2_0_1"/>
<dbReference type="InterPro" id="IPR036361">
    <property type="entry name" value="SAP_dom_sf"/>
</dbReference>
<dbReference type="EnsemblPlants" id="OMERI03G29160.1">
    <property type="protein sequence ID" value="OMERI03G29160.1"/>
    <property type="gene ID" value="OMERI03G29160"/>
</dbReference>
<dbReference type="InterPro" id="IPR031141">
    <property type="entry name" value="SIZ1/2_SP-RING"/>
</dbReference>
<dbReference type="Pfam" id="PF02037">
    <property type="entry name" value="SAP"/>
    <property type="match status" value="1"/>
</dbReference>
<feature type="compositionally biased region" description="Polar residues" evidence="12">
    <location>
        <begin position="183"/>
        <end position="196"/>
    </location>
</feature>
<dbReference type="PROSITE" id="PS51044">
    <property type="entry name" value="ZF_SP_RING"/>
    <property type="match status" value="1"/>
</dbReference>
<dbReference type="PANTHER" id="PTHR10782:SF42">
    <property type="entry name" value="E3 SUMO-PROTEIN LIGASE SIZ2"/>
    <property type="match status" value="1"/>
</dbReference>
<dbReference type="FunFam" id="3.30.40.10:FF:000241">
    <property type="entry name" value="E3 SUMO-protein ligase SIZ2"/>
    <property type="match status" value="1"/>
</dbReference>
<feature type="region of interest" description="Disordered" evidence="12">
    <location>
        <begin position="18"/>
        <end position="53"/>
    </location>
</feature>
<dbReference type="SUPFAM" id="SSF57903">
    <property type="entry name" value="FYVE/PHD zinc finger"/>
    <property type="match status" value="1"/>
</dbReference>
<comment type="similarity">
    <text evidence="3">Belongs to the PIAS family.</text>
</comment>
<comment type="subcellular location">
    <subcellularLocation>
        <location evidence="1">Nucleus</location>
    </subcellularLocation>
</comment>
<evidence type="ECO:0008006" key="17">
    <source>
        <dbReference type="Google" id="ProtNLM"/>
    </source>
</evidence>
<evidence type="ECO:0000313" key="16">
    <source>
        <dbReference type="Proteomes" id="UP000008021"/>
    </source>
</evidence>
<dbReference type="GO" id="GO:0061665">
    <property type="term" value="F:SUMO ligase activity"/>
    <property type="evidence" value="ECO:0007669"/>
    <property type="project" value="EnsemblPlants"/>
</dbReference>
<feature type="compositionally biased region" description="Polar residues" evidence="12">
    <location>
        <begin position="843"/>
        <end position="852"/>
    </location>
</feature>
<evidence type="ECO:0000259" key="13">
    <source>
        <dbReference type="PROSITE" id="PS50800"/>
    </source>
</evidence>
<keyword evidence="5" id="KW-0479">Metal-binding</keyword>
<keyword evidence="7" id="KW-0833">Ubl conjugation pathway</keyword>
<dbReference type="STRING" id="40149.A0A0E0D5W6"/>
<dbReference type="Gene3D" id="1.10.720.30">
    <property type="entry name" value="SAP domain"/>
    <property type="match status" value="1"/>
</dbReference>
<keyword evidence="6 11" id="KW-0863">Zinc-finger</keyword>
<dbReference type="Pfam" id="PF02891">
    <property type="entry name" value="zf-MIZ"/>
    <property type="match status" value="1"/>
</dbReference>
<evidence type="ECO:0000256" key="4">
    <source>
        <dbReference type="ARBA" id="ARBA00022679"/>
    </source>
</evidence>
<comment type="pathway">
    <text evidence="2">Protein modification; protein sumoylation.</text>
</comment>
<feature type="region of interest" description="Disordered" evidence="12">
    <location>
        <begin position="843"/>
        <end position="935"/>
    </location>
</feature>
<proteinExistence type="inferred from homology"/>
<dbReference type="Gene3D" id="3.30.40.10">
    <property type="entry name" value="Zinc/RING finger domain, C3HC4 (zinc finger)"/>
    <property type="match status" value="2"/>
</dbReference>
<feature type="domain" description="SAP" evidence="13">
    <location>
        <begin position="111"/>
        <end position="145"/>
    </location>
</feature>
<evidence type="ECO:0000259" key="14">
    <source>
        <dbReference type="PROSITE" id="PS51044"/>
    </source>
</evidence>
<dbReference type="InterPro" id="IPR004181">
    <property type="entry name" value="Znf_MIZ"/>
</dbReference>
<reference evidence="15" key="2">
    <citation type="submission" date="2018-05" db="EMBL/GenBank/DDBJ databases">
        <title>OmerRS3 (Oryza meridionalis Reference Sequence Version 3).</title>
        <authorList>
            <person name="Zhang J."/>
            <person name="Kudrna D."/>
            <person name="Lee S."/>
            <person name="Talag J."/>
            <person name="Welchert J."/>
            <person name="Wing R.A."/>
        </authorList>
    </citation>
    <scope>NUCLEOTIDE SEQUENCE [LARGE SCALE GENOMIC DNA]</scope>
    <source>
        <strain evidence="15">cv. OR44</strain>
    </source>
</reference>
<dbReference type="InterPro" id="IPR003034">
    <property type="entry name" value="SAP_dom"/>
</dbReference>
<protein>
    <recommendedName>
        <fullName evidence="17">SP-RING-type domain-containing protein</fullName>
    </recommendedName>
</protein>
<evidence type="ECO:0000256" key="9">
    <source>
        <dbReference type="ARBA" id="ARBA00023242"/>
    </source>
</evidence>
<dbReference type="GO" id="GO:0005634">
    <property type="term" value="C:nucleus"/>
    <property type="evidence" value="ECO:0007669"/>
    <property type="project" value="UniProtKB-SubCell"/>
</dbReference>
<dbReference type="InterPro" id="IPR011011">
    <property type="entry name" value="Znf_FYVE_PHD"/>
</dbReference>
<organism evidence="15">
    <name type="scientific">Oryza meridionalis</name>
    <dbReference type="NCBI Taxonomy" id="40149"/>
    <lineage>
        <taxon>Eukaryota</taxon>
        <taxon>Viridiplantae</taxon>
        <taxon>Streptophyta</taxon>
        <taxon>Embryophyta</taxon>
        <taxon>Tracheophyta</taxon>
        <taxon>Spermatophyta</taxon>
        <taxon>Magnoliopsida</taxon>
        <taxon>Liliopsida</taxon>
        <taxon>Poales</taxon>
        <taxon>Poaceae</taxon>
        <taxon>BOP clade</taxon>
        <taxon>Oryzoideae</taxon>
        <taxon>Oryzeae</taxon>
        <taxon>Oryzinae</taxon>
        <taxon>Oryza</taxon>
    </lineage>
</organism>
<dbReference type="Gramene" id="OMERI03G29160.1">
    <property type="protein sequence ID" value="OMERI03G29160.1"/>
    <property type="gene ID" value="OMERI03G29160"/>
</dbReference>
<keyword evidence="16" id="KW-1185">Reference proteome</keyword>
<dbReference type="CDD" id="cd15570">
    <property type="entry name" value="PHD_Bye1p_SIZ1_like"/>
    <property type="match status" value="1"/>
</dbReference>
<evidence type="ECO:0000256" key="3">
    <source>
        <dbReference type="ARBA" id="ARBA00005383"/>
    </source>
</evidence>
<dbReference type="AlphaFoldDB" id="A0A0E0D5W6"/>
<evidence type="ECO:0000256" key="11">
    <source>
        <dbReference type="PROSITE-ProRule" id="PRU00452"/>
    </source>
</evidence>
<evidence type="ECO:0000256" key="8">
    <source>
        <dbReference type="ARBA" id="ARBA00022833"/>
    </source>
</evidence>
<feature type="domain" description="SP-RING-type" evidence="14">
    <location>
        <begin position="450"/>
        <end position="533"/>
    </location>
</feature>
<dbReference type="SUPFAM" id="SSF68906">
    <property type="entry name" value="SAP domain"/>
    <property type="match status" value="1"/>
</dbReference>
<dbReference type="FunFam" id="1.10.720.30:FF:000027">
    <property type="entry name" value="E3 SUMO-protein ligase SIZ1"/>
    <property type="match status" value="1"/>
</dbReference>
<dbReference type="CDD" id="cd16792">
    <property type="entry name" value="SP-RING_Siz-like"/>
    <property type="match status" value="1"/>
</dbReference>
<dbReference type="Proteomes" id="UP000008021">
    <property type="component" value="Chromosome 3"/>
</dbReference>
<feature type="compositionally biased region" description="Low complexity" evidence="12">
    <location>
        <begin position="18"/>
        <end position="33"/>
    </location>
</feature>
<comment type="function">
    <text evidence="10">Probable SUMO E3 ligase that may regulate Pi starvation responses.</text>
</comment>
<dbReference type="PROSITE" id="PS50800">
    <property type="entry name" value="SAP"/>
    <property type="match status" value="1"/>
</dbReference>
<dbReference type="SMART" id="SM00249">
    <property type="entry name" value="PHD"/>
    <property type="match status" value="1"/>
</dbReference>
<dbReference type="InterPro" id="IPR001965">
    <property type="entry name" value="Znf_PHD"/>
</dbReference>